<protein>
    <recommendedName>
        <fullName evidence="4">Lipoprotein</fullName>
    </recommendedName>
</protein>
<comment type="caution">
    <text evidence="2">The sequence shown here is derived from an EMBL/GenBank/DDBJ whole genome shotgun (WGS) entry which is preliminary data.</text>
</comment>
<dbReference type="Proteomes" id="UP001266099">
    <property type="component" value="Unassembled WGS sequence"/>
</dbReference>
<dbReference type="PROSITE" id="PS51257">
    <property type="entry name" value="PROKAR_LIPOPROTEIN"/>
    <property type="match status" value="1"/>
</dbReference>
<evidence type="ECO:0000313" key="2">
    <source>
        <dbReference type="EMBL" id="MDR6939883.1"/>
    </source>
</evidence>
<reference evidence="2 3" key="1">
    <citation type="submission" date="2023-07" db="EMBL/GenBank/DDBJ databases">
        <title>Sequencing the genomes of 1000 actinobacteria strains.</title>
        <authorList>
            <person name="Klenk H.-P."/>
        </authorList>
    </citation>
    <scope>NUCLEOTIDE SEQUENCE [LARGE SCALE GENOMIC DNA]</scope>
    <source>
        <strain evidence="2 3">DSM 15539</strain>
    </source>
</reference>
<feature type="signal peptide" evidence="1">
    <location>
        <begin position="1"/>
        <end position="18"/>
    </location>
</feature>
<keyword evidence="3" id="KW-1185">Reference proteome</keyword>
<evidence type="ECO:0000256" key="1">
    <source>
        <dbReference type="SAM" id="SignalP"/>
    </source>
</evidence>
<dbReference type="RefSeq" id="WP_309956914.1">
    <property type="nucleotide sequence ID" value="NZ_JAVDUJ010000001.1"/>
</dbReference>
<dbReference type="EMBL" id="JAVDUJ010000001">
    <property type="protein sequence ID" value="MDR6939883.1"/>
    <property type="molecule type" value="Genomic_DNA"/>
</dbReference>
<accession>A0ABU1T3J2</accession>
<evidence type="ECO:0008006" key="4">
    <source>
        <dbReference type="Google" id="ProtNLM"/>
    </source>
</evidence>
<evidence type="ECO:0000313" key="3">
    <source>
        <dbReference type="Proteomes" id="UP001266099"/>
    </source>
</evidence>
<keyword evidence="1" id="KW-0732">Signal</keyword>
<name>A0ABU1T3J2_9ACTO</name>
<proteinExistence type="predicted"/>
<sequence>MLKRQFLRFLLGMTVLLAAGCAASNLHSVSLEDVKLTDDIVFALRLSPQLHDGDSFGAATEGYLLLVREDGTADYVDVGLMDHGQLAWARNGLFFGGLETEYLLTNTGLISQSRGTKEEFETSRFVNGKKDGFISVYNVGFAENGYRNRVVSGSQASFAAWEAPGMFMAIAQCGEQIVGITDDRELDFTTRKYISVPETSEVLIQLYPQPENVESRILGQVNRTDLYEYGPAAEYSPCVNGVMYMLAEKYNAHNQDAELVLRSWDTASGAYKEIPLIFSETAKHDFNAESFSSVRGSLNSDASAYHWVSWKDGKVFSVNLSSGIVTYLFTLDLFQQRGGAVFYVTDKSVFVLNESRHKELLEFAKYDLPTGEKTHYFDLNGLPSIDRLRMSRNVIRDIAINPNWLEKHHGGKQ</sequence>
<feature type="chain" id="PRO_5047139813" description="Lipoprotein" evidence="1">
    <location>
        <begin position="19"/>
        <end position="413"/>
    </location>
</feature>
<dbReference type="SUPFAM" id="SSF63825">
    <property type="entry name" value="YWTD domain"/>
    <property type="match status" value="1"/>
</dbReference>
<gene>
    <name evidence="2" type="ORF">J2S36_001426</name>
</gene>
<organism evidence="2 3">
    <name type="scientific">Arcanobacterium hippocoleae</name>
    <dbReference type="NCBI Taxonomy" id="149017"/>
    <lineage>
        <taxon>Bacteria</taxon>
        <taxon>Bacillati</taxon>
        <taxon>Actinomycetota</taxon>
        <taxon>Actinomycetes</taxon>
        <taxon>Actinomycetales</taxon>
        <taxon>Actinomycetaceae</taxon>
        <taxon>Arcanobacterium</taxon>
    </lineage>
</organism>